<comment type="caution">
    <text evidence="1">The sequence shown here is derived from an EMBL/GenBank/DDBJ whole genome shotgun (WGS) entry which is preliminary data.</text>
</comment>
<dbReference type="EMBL" id="BKZV01000001">
    <property type="protein sequence ID" value="GER81742.1"/>
    <property type="molecule type" value="Genomic_DNA"/>
</dbReference>
<organism evidence="1 2">
    <name type="scientific">Thermogemmatispora aurantia</name>
    <dbReference type="NCBI Taxonomy" id="2045279"/>
    <lineage>
        <taxon>Bacteria</taxon>
        <taxon>Bacillati</taxon>
        <taxon>Chloroflexota</taxon>
        <taxon>Ktedonobacteria</taxon>
        <taxon>Thermogemmatisporales</taxon>
        <taxon>Thermogemmatisporaceae</taxon>
        <taxon>Thermogemmatispora</taxon>
    </lineage>
</organism>
<proteinExistence type="predicted"/>
<name>A0A5J4K3Q6_9CHLR</name>
<gene>
    <name evidence="1" type="ORF">KTAU_03800</name>
</gene>
<evidence type="ECO:0000313" key="1">
    <source>
        <dbReference type="EMBL" id="GER81742.1"/>
    </source>
</evidence>
<evidence type="ECO:0000313" key="2">
    <source>
        <dbReference type="Proteomes" id="UP000334820"/>
    </source>
</evidence>
<reference evidence="1 2" key="1">
    <citation type="journal article" date="2019" name="Int. J. Syst. Evol. Microbiol.">
        <title>Thermogemmatispora aurantia sp. nov. and Thermogemmatispora argillosa sp. nov., within the class Ktedonobacteria, and emended description of the genus Thermogemmatispora.</title>
        <authorList>
            <person name="Zheng Y."/>
            <person name="Wang C.M."/>
            <person name="Sakai Y."/>
            <person name="Abe K."/>
            <person name="Yokota A."/>
            <person name="Yabe S."/>
        </authorList>
    </citation>
    <scope>NUCLEOTIDE SEQUENCE [LARGE SCALE GENOMIC DNA]</scope>
    <source>
        <strain evidence="1 2">A1-2</strain>
    </source>
</reference>
<sequence>MKGAQHTGDPMDNLDSLFAIQGRSMPHTSPPYTGLPGSPAGIECPIIDEWQYSQTAEGVSRLAFSS</sequence>
<dbReference type="AlphaFoldDB" id="A0A5J4K3Q6"/>
<accession>A0A5J4K3Q6</accession>
<protein>
    <submittedName>
        <fullName evidence="1">Uncharacterized protein</fullName>
    </submittedName>
</protein>
<keyword evidence="2" id="KW-1185">Reference proteome</keyword>
<dbReference type="Proteomes" id="UP000334820">
    <property type="component" value="Unassembled WGS sequence"/>
</dbReference>